<comment type="function">
    <text evidence="2">Catalyzes the epimerization of the C3' and C5'positions of dTDP-6-deoxy-D-xylo-4-hexulose, forming dTDP-6-deoxy-L-lyxo-4-hexulose.</text>
</comment>
<sequence length="437" mass="49573">MDGTIDTSSFETEIHGLRWVPRWRINNGQKDSFVVPFPTTHPVNIVFHGESEFRYGQYGVHLGQQDVLTFLGDANQLVHAKFIDCRKDSPTFRRKVEFCFSPTSGRTLIIPPGVAHTFHGLENVFTLNSYDLFLPSIEMLCDRETMWSPENDIINLPEDIAPEDVSAYFAMTEEASDLVYHRLGALQEENLRGYAFQHAETRDFILDDGKRITLRLKEKIQEQDSVSLKTSKINGVVFKVLPFMKTGDESGIVALTRRSPLYLVEHGSTHYDFDSYGLHLGQEDHLVFLGDSKKEITLKLVDMREGSATLFVEDEVVFNPSPGVELVIPCGVAHAFFNMTDVVTVNRPVLYRGEIGDYLPGHDVIDWPLSNTDYVSFRVNKILVGDDFYMSVVVKQKEAMSEYSTYSTPKSVIVYDELSGKYVKVVLKEKMLDEPLG</sequence>
<dbReference type="EC" id="5.1.3.13" evidence="3"/>
<evidence type="ECO:0000256" key="7">
    <source>
        <dbReference type="ARBA" id="ARBA00033311"/>
    </source>
</evidence>
<accession>A0A1H6NQD3</accession>
<dbReference type="EMBL" id="LT629972">
    <property type="protein sequence ID" value="SEI18339.1"/>
    <property type="molecule type" value="Genomic_DNA"/>
</dbReference>
<dbReference type="Gene3D" id="2.60.120.10">
    <property type="entry name" value="Jelly Rolls"/>
    <property type="match status" value="2"/>
</dbReference>
<gene>
    <name evidence="8" type="ORF">SAMN05216581_3624</name>
</gene>
<dbReference type="InterPro" id="IPR014710">
    <property type="entry name" value="RmlC-like_jellyroll"/>
</dbReference>
<proteinExistence type="predicted"/>
<dbReference type="OrthoDB" id="7021218at2"/>
<name>A0A1H6NQD3_9PSED</name>
<dbReference type="GO" id="GO:0000271">
    <property type="term" value="P:polysaccharide biosynthetic process"/>
    <property type="evidence" value="ECO:0007669"/>
    <property type="project" value="TreeGrafter"/>
</dbReference>
<dbReference type="SUPFAM" id="SSF51182">
    <property type="entry name" value="RmlC-like cupins"/>
    <property type="match status" value="2"/>
</dbReference>
<dbReference type="PANTHER" id="PTHR21047">
    <property type="entry name" value="DTDP-6-DEOXY-D-GLUCOSE-3,5 EPIMERASE"/>
    <property type="match status" value="1"/>
</dbReference>
<evidence type="ECO:0000256" key="6">
    <source>
        <dbReference type="ARBA" id="ARBA00031424"/>
    </source>
</evidence>
<evidence type="ECO:0000256" key="5">
    <source>
        <dbReference type="ARBA" id="ARBA00029758"/>
    </source>
</evidence>
<evidence type="ECO:0000313" key="9">
    <source>
        <dbReference type="Proteomes" id="UP000182272"/>
    </source>
</evidence>
<dbReference type="AlphaFoldDB" id="A0A1H6NQD3"/>
<comment type="catalytic activity">
    <reaction evidence="1">
        <text>dTDP-4-dehydro-6-deoxy-alpha-D-glucose = dTDP-4-dehydro-beta-L-rhamnose</text>
        <dbReference type="Rhea" id="RHEA:16969"/>
        <dbReference type="ChEBI" id="CHEBI:57649"/>
        <dbReference type="ChEBI" id="CHEBI:62830"/>
        <dbReference type="EC" id="5.1.3.13"/>
    </reaction>
</comment>
<dbReference type="InterPro" id="IPR011051">
    <property type="entry name" value="RmlC_Cupin_sf"/>
</dbReference>
<reference evidence="8 9" key="1">
    <citation type="submission" date="2016-10" db="EMBL/GenBank/DDBJ databases">
        <authorList>
            <person name="de Groot N.N."/>
        </authorList>
    </citation>
    <scope>NUCLEOTIDE SEQUENCE [LARGE SCALE GENOMIC DNA]</scope>
    <source>
        <strain evidence="8 9">LMG 2158</strain>
    </source>
</reference>
<dbReference type="InterPro" id="IPR000888">
    <property type="entry name" value="RmlC-like"/>
</dbReference>
<dbReference type="Pfam" id="PF00908">
    <property type="entry name" value="dTDP_sugar_isom"/>
    <property type="match status" value="1"/>
</dbReference>
<evidence type="ECO:0000256" key="2">
    <source>
        <dbReference type="ARBA" id="ARBA00001997"/>
    </source>
</evidence>
<dbReference type="Proteomes" id="UP000182272">
    <property type="component" value="Chromosome I"/>
</dbReference>
<evidence type="ECO:0000256" key="1">
    <source>
        <dbReference type="ARBA" id="ARBA00001298"/>
    </source>
</evidence>
<evidence type="ECO:0000256" key="3">
    <source>
        <dbReference type="ARBA" id="ARBA00012098"/>
    </source>
</evidence>
<dbReference type="GO" id="GO:0008830">
    <property type="term" value="F:dTDP-4-dehydrorhamnose 3,5-epimerase activity"/>
    <property type="evidence" value="ECO:0007669"/>
    <property type="project" value="UniProtKB-EC"/>
</dbReference>
<dbReference type="GO" id="GO:0005829">
    <property type="term" value="C:cytosol"/>
    <property type="evidence" value="ECO:0007669"/>
    <property type="project" value="TreeGrafter"/>
</dbReference>
<dbReference type="PANTHER" id="PTHR21047:SF2">
    <property type="entry name" value="THYMIDINE DIPHOSPHO-4-KETO-RHAMNOSE 3,5-EPIMERASE"/>
    <property type="match status" value="1"/>
</dbReference>
<dbReference type="RefSeq" id="WP_026007821.1">
    <property type="nucleotide sequence ID" value="NZ_LT629972.1"/>
</dbReference>
<evidence type="ECO:0000256" key="4">
    <source>
        <dbReference type="ARBA" id="ARBA00019595"/>
    </source>
</evidence>
<organism evidence="8 9">
    <name type="scientific">Pseudomonas asplenii</name>
    <dbReference type="NCBI Taxonomy" id="53407"/>
    <lineage>
        <taxon>Bacteria</taxon>
        <taxon>Pseudomonadati</taxon>
        <taxon>Pseudomonadota</taxon>
        <taxon>Gammaproteobacteria</taxon>
        <taxon>Pseudomonadales</taxon>
        <taxon>Pseudomonadaceae</taxon>
        <taxon>Pseudomonas</taxon>
    </lineage>
</organism>
<protein>
    <recommendedName>
        <fullName evidence="4">dTDP-4-dehydrorhamnose 3,5-epimerase</fullName>
        <ecNumber evidence="3">5.1.3.13</ecNumber>
    </recommendedName>
    <alternativeName>
        <fullName evidence="6">Thymidine diphospho-4-keto-rhamnose 3,5-epimerase</fullName>
    </alternativeName>
    <alternativeName>
        <fullName evidence="5">dTDP-4-keto-6-deoxyglucose 3,5-epimerase</fullName>
    </alternativeName>
    <alternativeName>
        <fullName evidence="7">dTDP-6-deoxy-D-xylo-4-hexulose 3,5-epimerase</fullName>
    </alternativeName>
</protein>
<evidence type="ECO:0000313" key="8">
    <source>
        <dbReference type="EMBL" id="SEI18339.1"/>
    </source>
</evidence>